<dbReference type="RefSeq" id="XP_033385632.1">
    <property type="nucleotide sequence ID" value="XM_033521226.1"/>
</dbReference>
<evidence type="ECO:0000313" key="2">
    <source>
        <dbReference type="Proteomes" id="UP000799778"/>
    </source>
</evidence>
<accession>A0A6A5XWJ7</accession>
<protein>
    <submittedName>
        <fullName evidence="1">Uncharacterized protein</fullName>
    </submittedName>
</protein>
<proteinExistence type="predicted"/>
<dbReference type="Proteomes" id="UP000799778">
    <property type="component" value="Unassembled WGS sequence"/>
</dbReference>
<keyword evidence="2" id="KW-1185">Reference proteome</keyword>
<gene>
    <name evidence="1" type="ORF">BU24DRAFT_147658</name>
</gene>
<organism evidence="1 2">
    <name type="scientific">Aaosphaeria arxii CBS 175.79</name>
    <dbReference type="NCBI Taxonomy" id="1450172"/>
    <lineage>
        <taxon>Eukaryota</taxon>
        <taxon>Fungi</taxon>
        <taxon>Dikarya</taxon>
        <taxon>Ascomycota</taxon>
        <taxon>Pezizomycotina</taxon>
        <taxon>Dothideomycetes</taxon>
        <taxon>Pleosporomycetidae</taxon>
        <taxon>Pleosporales</taxon>
        <taxon>Pleosporales incertae sedis</taxon>
        <taxon>Aaosphaeria</taxon>
    </lineage>
</organism>
<dbReference type="GeneID" id="54278623"/>
<name>A0A6A5XWJ7_9PLEO</name>
<evidence type="ECO:0000313" key="1">
    <source>
        <dbReference type="EMBL" id="KAF2017293.1"/>
    </source>
</evidence>
<dbReference type="EMBL" id="ML978068">
    <property type="protein sequence ID" value="KAF2017293.1"/>
    <property type="molecule type" value="Genomic_DNA"/>
</dbReference>
<dbReference type="AlphaFoldDB" id="A0A6A5XWJ7"/>
<sequence>MAWPPWYPLPFRYPSYGPGFLPALKRGWPMLCTQQQPQPSSRHHSIALLLLQSVFIEVLSSKSNLHASCIVRYFHFQAFFKPHCRLLHHARC</sequence>
<reference evidence="1" key="1">
    <citation type="journal article" date="2020" name="Stud. Mycol.">
        <title>101 Dothideomycetes genomes: a test case for predicting lifestyles and emergence of pathogens.</title>
        <authorList>
            <person name="Haridas S."/>
            <person name="Albert R."/>
            <person name="Binder M."/>
            <person name="Bloem J."/>
            <person name="Labutti K."/>
            <person name="Salamov A."/>
            <person name="Andreopoulos B."/>
            <person name="Baker S."/>
            <person name="Barry K."/>
            <person name="Bills G."/>
            <person name="Bluhm B."/>
            <person name="Cannon C."/>
            <person name="Castanera R."/>
            <person name="Culley D."/>
            <person name="Daum C."/>
            <person name="Ezra D."/>
            <person name="Gonzalez J."/>
            <person name="Henrissat B."/>
            <person name="Kuo A."/>
            <person name="Liang C."/>
            <person name="Lipzen A."/>
            <person name="Lutzoni F."/>
            <person name="Magnuson J."/>
            <person name="Mondo S."/>
            <person name="Nolan M."/>
            <person name="Ohm R."/>
            <person name="Pangilinan J."/>
            <person name="Park H.-J."/>
            <person name="Ramirez L."/>
            <person name="Alfaro M."/>
            <person name="Sun H."/>
            <person name="Tritt A."/>
            <person name="Yoshinaga Y."/>
            <person name="Zwiers L.-H."/>
            <person name="Turgeon B."/>
            <person name="Goodwin S."/>
            <person name="Spatafora J."/>
            <person name="Crous P."/>
            <person name="Grigoriev I."/>
        </authorList>
    </citation>
    <scope>NUCLEOTIDE SEQUENCE</scope>
    <source>
        <strain evidence="1">CBS 175.79</strain>
    </source>
</reference>